<dbReference type="GO" id="GO:0061710">
    <property type="term" value="F:L-threonylcarbamoyladenylate synthase"/>
    <property type="evidence" value="ECO:0007669"/>
    <property type="project" value="UniProtKB-EC"/>
</dbReference>
<evidence type="ECO:0000256" key="8">
    <source>
        <dbReference type="ARBA" id="ARBA00022695"/>
    </source>
</evidence>
<evidence type="ECO:0000256" key="14">
    <source>
        <dbReference type="PIRSR" id="PIRSR004930-1"/>
    </source>
</evidence>
<feature type="binding site" evidence="14">
    <location>
        <position position="234"/>
    </location>
    <ligand>
        <name>ATP</name>
        <dbReference type="ChEBI" id="CHEBI:30616"/>
    </ligand>
</feature>
<dbReference type="GO" id="GO:0000049">
    <property type="term" value="F:tRNA binding"/>
    <property type="evidence" value="ECO:0007669"/>
    <property type="project" value="TreeGrafter"/>
</dbReference>
<keyword evidence="10 13" id="KW-0067">ATP-binding</keyword>
<dbReference type="PANTHER" id="PTHR17490">
    <property type="entry name" value="SUA5"/>
    <property type="match status" value="1"/>
</dbReference>
<accession>A0A9D1T4C5</accession>
<name>A0A9D1T4C5_9FIRM</name>
<evidence type="ECO:0000256" key="6">
    <source>
        <dbReference type="ARBA" id="ARBA00022679"/>
    </source>
</evidence>
<dbReference type="Pfam" id="PF01300">
    <property type="entry name" value="Sua5_yciO_yrdC"/>
    <property type="match status" value="1"/>
</dbReference>
<protein>
    <recommendedName>
        <fullName evidence="4 13">Threonylcarbamoyl-AMP synthase</fullName>
        <shortName evidence="13">TC-AMP synthase</shortName>
        <ecNumber evidence="3 13">2.7.7.87</ecNumber>
    </recommendedName>
    <alternativeName>
        <fullName evidence="11 13">L-threonylcarbamoyladenylate synthase</fullName>
    </alternativeName>
</protein>
<dbReference type="AlphaFoldDB" id="A0A9D1T4C5"/>
<dbReference type="GO" id="GO:0003725">
    <property type="term" value="F:double-stranded RNA binding"/>
    <property type="evidence" value="ECO:0007669"/>
    <property type="project" value="UniProtKB-UniRule"/>
</dbReference>
<evidence type="ECO:0000256" key="7">
    <source>
        <dbReference type="ARBA" id="ARBA00022694"/>
    </source>
</evidence>
<evidence type="ECO:0000256" key="2">
    <source>
        <dbReference type="ARBA" id="ARBA00007663"/>
    </source>
</evidence>
<dbReference type="FunFam" id="3.90.870.10:FF:000009">
    <property type="entry name" value="Threonylcarbamoyl-AMP synthase, putative"/>
    <property type="match status" value="1"/>
</dbReference>
<keyword evidence="5 13" id="KW-0963">Cytoplasm</keyword>
<evidence type="ECO:0000256" key="11">
    <source>
        <dbReference type="ARBA" id="ARBA00029774"/>
    </source>
</evidence>
<dbReference type="PANTHER" id="PTHR17490:SF16">
    <property type="entry name" value="THREONYLCARBAMOYL-AMP SYNTHASE"/>
    <property type="match status" value="1"/>
</dbReference>
<gene>
    <name evidence="16" type="ORF">IAD28_00830</name>
</gene>
<keyword evidence="8 13" id="KW-0548">Nucleotidyltransferase</keyword>
<keyword evidence="6 13" id="KW-0808">Transferase</keyword>
<comment type="function">
    <text evidence="13">Required for the formation of a threonylcarbamoyl group on adenosine at position 37 (t(6)A37) in tRNAs that read codons beginning with adenine.</text>
</comment>
<reference evidence="16" key="2">
    <citation type="journal article" date="2021" name="PeerJ">
        <title>Extensive microbial diversity within the chicken gut microbiome revealed by metagenomics and culture.</title>
        <authorList>
            <person name="Gilroy R."/>
            <person name="Ravi A."/>
            <person name="Getino M."/>
            <person name="Pursley I."/>
            <person name="Horton D.L."/>
            <person name="Alikhan N.F."/>
            <person name="Baker D."/>
            <person name="Gharbi K."/>
            <person name="Hall N."/>
            <person name="Watson M."/>
            <person name="Adriaenssens E.M."/>
            <person name="Foster-Nyarko E."/>
            <person name="Jarju S."/>
            <person name="Secka A."/>
            <person name="Antonio M."/>
            <person name="Oren A."/>
            <person name="Chaudhuri R.R."/>
            <person name="La Ragione R."/>
            <person name="Hildebrand F."/>
            <person name="Pallen M.J."/>
        </authorList>
    </citation>
    <scope>NUCLEOTIDE SEQUENCE</scope>
    <source>
        <strain evidence="16">1370</strain>
    </source>
</reference>
<evidence type="ECO:0000256" key="9">
    <source>
        <dbReference type="ARBA" id="ARBA00022741"/>
    </source>
</evidence>
<feature type="binding site" evidence="14">
    <location>
        <position position="192"/>
    </location>
    <ligand>
        <name>ATP</name>
        <dbReference type="ChEBI" id="CHEBI:30616"/>
    </ligand>
</feature>
<dbReference type="GO" id="GO:0005737">
    <property type="term" value="C:cytoplasm"/>
    <property type="evidence" value="ECO:0007669"/>
    <property type="project" value="UniProtKB-SubCell"/>
</dbReference>
<evidence type="ECO:0000256" key="13">
    <source>
        <dbReference type="PIRNR" id="PIRNR004930"/>
    </source>
</evidence>
<evidence type="ECO:0000256" key="3">
    <source>
        <dbReference type="ARBA" id="ARBA00012584"/>
    </source>
</evidence>
<feature type="binding site" evidence="14">
    <location>
        <position position="118"/>
    </location>
    <ligand>
        <name>ATP</name>
        <dbReference type="ChEBI" id="CHEBI:30616"/>
    </ligand>
</feature>
<organism evidence="16 17">
    <name type="scientific">Candidatus Faeciplasma avium</name>
    <dbReference type="NCBI Taxonomy" id="2840798"/>
    <lineage>
        <taxon>Bacteria</taxon>
        <taxon>Bacillati</taxon>
        <taxon>Bacillota</taxon>
        <taxon>Clostridia</taxon>
        <taxon>Eubacteriales</taxon>
        <taxon>Oscillospiraceae</taxon>
        <taxon>Oscillospiraceae incertae sedis</taxon>
        <taxon>Candidatus Faeciplasma</taxon>
    </lineage>
</organism>
<dbReference type="SUPFAM" id="SSF55821">
    <property type="entry name" value="YrdC/RibB"/>
    <property type="match status" value="1"/>
</dbReference>
<sequence>METKLLGTSRRDIIEAASLLKAGEVVAVPTETVYGLAANAFDEAAVRKIFSAKMRPCDNPLIVHISSLDMLKMAAVSLPRTAIACADAFWPGPLTMVLPKRREIPYVTSGGLETVGIRFPSDRICQSIISECGFPLAAPSANLSGSPSPTNAKRVYEDMNGRISAIVDGGESMVGLESTVISFEGDSVRILRPGRISYDDLLAVAKRVIIDSGVTQKVDSDKPAASPGMKYRHYAPKARVILIDSDLEAFRSYVQKNSTEGSYCLLFSDGEAIEGMPYLTYGADGETQAHLLFERLRQFDELGAATIFARCPSQDGVGLAVYNRILRSSGFNIVKL</sequence>
<evidence type="ECO:0000313" key="16">
    <source>
        <dbReference type="EMBL" id="HIV10228.1"/>
    </source>
</evidence>
<feature type="binding site" evidence="14">
    <location>
        <position position="178"/>
    </location>
    <ligand>
        <name>L-threonine</name>
        <dbReference type="ChEBI" id="CHEBI:57926"/>
    </ligand>
</feature>
<dbReference type="InterPro" id="IPR038385">
    <property type="entry name" value="Sua5/YwlC_C"/>
</dbReference>
<reference evidence="16" key="1">
    <citation type="submission" date="2020-10" db="EMBL/GenBank/DDBJ databases">
        <authorList>
            <person name="Gilroy R."/>
        </authorList>
    </citation>
    <scope>NUCLEOTIDE SEQUENCE</scope>
    <source>
        <strain evidence="16">1370</strain>
    </source>
</reference>
<evidence type="ECO:0000256" key="4">
    <source>
        <dbReference type="ARBA" id="ARBA00015492"/>
    </source>
</evidence>
<feature type="binding site" evidence="14">
    <location>
        <position position="148"/>
    </location>
    <ligand>
        <name>ATP</name>
        <dbReference type="ChEBI" id="CHEBI:30616"/>
    </ligand>
</feature>
<dbReference type="InterPro" id="IPR050156">
    <property type="entry name" value="TC-AMP_synthase_SUA5"/>
</dbReference>
<dbReference type="GO" id="GO:0008033">
    <property type="term" value="P:tRNA processing"/>
    <property type="evidence" value="ECO:0007669"/>
    <property type="project" value="UniProtKB-KW"/>
</dbReference>
<feature type="binding site" evidence="14">
    <location>
        <position position="140"/>
    </location>
    <ligand>
        <name>ATP</name>
        <dbReference type="ChEBI" id="CHEBI:30616"/>
    </ligand>
</feature>
<feature type="binding site" evidence="14">
    <location>
        <position position="32"/>
    </location>
    <ligand>
        <name>L-threonine</name>
        <dbReference type="ChEBI" id="CHEBI:57926"/>
    </ligand>
</feature>
<dbReference type="InterPro" id="IPR006070">
    <property type="entry name" value="Sua5-like_dom"/>
</dbReference>
<evidence type="ECO:0000256" key="10">
    <source>
        <dbReference type="ARBA" id="ARBA00022840"/>
    </source>
</evidence>
<dbReference type="InterPro" id="IPR017945">
    <property type="entry name" value="DHBP_synth_RibB-like_a/b_dom"/>
</dbReference>
<comment type="similarity">
    <text evidence="2 13">Belongs to the SUA5 family.</text>
</comment>
<dbReference type="NCBIfam" id="TIGR00057">
    <property type="entry name" value="L-threonylcarbamoyladenylate synthase"/>
    <property type="match status" value="1"/>
</dbReference>
<feature type="domain" description="YrdC-like" evidence="15">
    <location>
        <begin position="10"/>
        <end position="196"/>
    </location>
</feature>
<proteinExistence type="inferred from homology"/>
<feature type="binding site" evidence="14">
    <location>
        <position position="138"/>
    </location>
    <ligand>
        <name>L-threonine</name>
        <dbReference type="ChEBI" id="CHEBI:57926"/>
    </ligand>
</feature>
<feature type="binding site" evidence="14">
    <location>
        <position position="114"/>
    </location>
    <ligand>
        <name>ATP</name>
        <dbReference type="ChEBI" id="CHEBI:30616"/>
    </ligand>
</feature>
<dbReference type="InterPro" id="IPR005145">
    <property type="entry name" value="Sua5_C"/>
</dbReference>
<feature type="binding site" evidence="14">
    <location>
        <position position="59"/>
    </location>
    <ligand>
        <name>ATP</name>
        <dbReference type="ChEBI" id="CHEBI:30616"/>
    </ligand>
</feature>
<feature type="binding site" evidence="14">
    <location>
        <position position="64"/>
    </location>
    <ligand>
        <name>L-threonine</name>
        <dbReference type="ChEBI" id="CHEBI:57926"/>
    </ligand>
</feature>
<dbReference type="GO" id="GO:0005524">
    <property type="term" value="F:ATP binding"/>
    <property type="evidence" value="ECO:0007669"/>
    <property type="project" value="UniProtKB-UniRule"/>
</dbReference>
<dbReference type="Proteomes" id="UP000823960">
    <property type="component" value="Unassembled WGS sequence"/>
</dbReference>
<dbReference type="Gene3D" id="3.40.50.11030">
    <property type="entry name" value="Threonylcarbamoyl-AMP synthase, C-terminal domain"/>
    <property type="match status" value="1"/>
</dbReference>
<comment type="subcellular location">
    <subcellularLocation>
        <location evidence="1 13">Cytoplasm</location>
    </subcellularLocation>
</comment>
<evidence type="ECO:0000256" key="12">
    <source>
        <dbReference type="ARBA" id="ARBA00048366"/>
    </source>
</evidence>
<comment type="catalytic activity">
    <reaction evidence="12 13">
        <text>L-threonine + hydrogencarbonate + ATP = L-threonylcarbamoyladenylate + diphosphate + H2O</text>
        <dbReference type="Rhea" id="RHEA:36407"/>
        <dbReference type="ChEBI" id="CHEBI:15377"/>
        <dbReference type="ChEBI" id="CHEBI:17544"/>
        <dbReference type="ChEBI" id="CHEBI:30616"/>
        <dbReference type="ChEBI" id="CHEBI:33019"/>
        <dbReference type="ChEBI" id="CHEBI:57926"/>
        <dbReference type="ChEBI" id="CHEBI:73682"/>
        <dbReference type="EC" id="2.7.7.87"/>
    </reaction>
</comment>
<dbReference type="PROSITE" id="PS51163">
    <property type="entry name" value="YRDC"/>
    <property type="match status" value="1"/>
</dbReference>
<evidence type="ECO:0000256" key="1">
    <source>
        <dbReference type="ARBA" id="ARBA00004496"/>
    </source>
</evidence>
<feature type="binding site" evidence="14">
    <location>
        <position position="55"/>
    </location>
    <ligand>
        <name>ATP</name>
        <dbReference type="ChEBI" id="CHEBI:30616"/>
    </ligand>
</feature>
<dbReference type="EMBL" id="DVOL01000010">
    <property type="protein sequence ID" value="HIV10228.1"/>
    <property type="molecule type" value="Genomic_DNA"/>
</dbReference>
<dbReference type="PIRSF" id="PIRSF004930">
    <property type="entry name" value="Tln_factor_SUA5"/>
    <property type="match status" value="1"/>
</dbReference>
<dbReference type="EC" id="2.7.7.87" evidence="3 13"/>
<dbReference type="InterPro" id="IPR010923">
    <property type="entry name" value="T(6)A37_SUA5"/>
</dbReference>
<evidence type="ECO:0000259" key="15">
    <source>
        <dbReference type="PROSITE" id="PS51163"/>
    </source>
</evidence>
<comment type="caution">
    <text evidence="16">The sequence shown here is derived from an EMBL/GenBank/DDBJ whole genome shotgun (WGS) entry which is preliminary data.</text>
</comment>
<keyword evidence="7 13" id="KW-0819">tRNA processing</keyword>
<keyword evidence="9 13" id="KW-0547">Nucleotide-binding</keyword>
<dbReference type="Gene3D" id="3.90.870.10">
    <property type="entry name" value="DHBP synthase"/>
    <property type="match status" value="1"/>
</dbReference>
<evidence type="ECO:0000256" key="5">
    <source>
        <dbReference type="ARBA" id="ARBA00022490"/>
    </source>
</evidence>
<dbReference type="Pfam" id="PF03481">
    <property type="entry name" value="Sua5_C"/>
    <property type="match status" value="1"/>
</dbReference>
<dbReference type="GO" id="GO:0006450">
    <property type="term" value="P:regulation of translational fidelity"/>
    <property type="evidence" value="ECO:0007669"/>
    <property type="project" value="TreeGrafter"/>
</dbReference>
<evidence type="ECO:0000313" key="17">
    <source>
        <dbReference type="Proteomes" id="UP000823960"/>
    </source>
</evidence>